<reference evidence="1 2" key="1">
    <citation type="submission" date="2023-03" db="EMBL/GenBank/DDBJ databases">
        <title>Altererythrobacter sp. CAU 1644 isolated from sand.</title>
        <authorList>
            <person name="Kim W."/>
        </authorList>
    </citation>
    <scope>NUCLEOTIDE SEQUENCE [LARGE SCALE GENOMIC DNA]</scope>
    <source>
        <strain evidence="1 2">CAU 1644</strain>
    </source>
</reference>
<proteinExistence type="predicted"/>
<evidence type="ECO:0000313" key="2">
    <source>
        <dbReference type="Proteomes" id="UP001215827"/>
    </source>
</evidence>
<name>A0ABY8FWG0_9SPHN</name>
<protein>
    <submittedName>
        <fullName evidence="1">Uncharacterized protein</fullName>
    </submittedName>
</protein>
<evidence type="ECO:0000313" key="1">
    <source>
        <dbReference type="EMBL" id="WFL78303.1"/>
    </source>
</evidence>
<dbReference type="Proteomes" id="UP001215827">
    <property type="component" value="Chromosome"/>
</dbReference>
<accession>A0ABY8FWG0</accession>
<gene>
    <name evidence="1" type="ORF">P7228_04355</name>
</gene>
<sequence length="274" mass="30140">MPGPTDKAYTFDHAVSADGSVAFRCSQDVDEWRWLELPAWHPVAMQTINYWVSVECSAARETLDRDKWSALTWMDWKVGDFAAGIPARGEMENAGIDGEVGFAIRLYDTADRLIYSSRGKGVVFRTRDFEGWRKEAKTSLLGKVPHGDFSYADPASLGIGPHEFPLISPVRSDAQPYVDALVTRDNGMPPAARYMSGSGDHVNATHLAECARQFVAALTGNPAVRFPRGEIRFTRYVELGAPFRIELLSREGSVITLSVEQGGKPCTAIKLVAA</sequence>
<keyword evidence="2" id="KW-1185">Reference proteome</keyword>
<organism evidence="1 2">
    <name type="scientific">Altererythrobacter arenosus</name>
    <dbReference type="NCBI Taxonomy" id="3032592"/>
    <lineage>
        <taxon>Bacteria</taxon>
        <taxon>Pseudomonadati</taxon>
        <taxon>Pseudomonadota</taxon>
        <taxon>Alphaproteobacteria</taxon>
        <taxon>Sphingomonadales</taxon>
        <taxon>Erythrobacteraceae</taxon>
        <taxon>Altererythrobacter</taxon>
    </lineage>
</organism>
<dbReference type="RefSeq" id="WP_278016993.1">
    <property type="nucleotide sequence ID" value="NZ_CP121106.1"/>
</dbReference>
<dbReference type="EMBL" id="CP121106">
    <property type="protein sequence ID" value="WFL78303.1"/>
    <property type="molecule type" value="Genomic_DNA"/>
</dbReference>